<reference evidence="5" key="1">
    <citation type="submission" date="2025-05" db="UniProtKB">
        <authorList>
            <consortium name="Ensembl"/>
        </authorList>
    </citation>
    <scope>IDENTIFICATION</scope>
</reference>
<evidence type="ECO:0000259" key="4">
    <source>
        <dbReference type="PROSITE" id="PS50234"/>
    </source>
</evidence>
<dbReference type="CDD" id="cd00198">
    <property type="entry name" value="vWFA"/>
    <property type="match status" value="1"/>
</dbReference>
<dbReference type="PANTHER" id="PTHR14905">
    <property type="entry name" value="NG37"/>
    <property type="match status" value="1"/>
</dbReference>
<dbReference type="InterPro" id="IPR036465">
    <property type="entry name" value="vWFA_dom_sf"/>
</dbReference>
<dbReference type="Ensembl" id="ENSEBUT00000004453.1">
    <property type="protein sequence ID" value="ENSEBUP00000004040.1"/>
    <property type="gene ID" value="ENSEBUG00000002887.1"/>
</dbReference>
<comment type="subcellular location">
    <subcellularLocation>
        <location evidence="1">Secreted</location>
    </subcellularLocation>
</comment>
<accession>A0A8C4NBE1</accession>
<dbReference type="Gene3D" id="3.40.50.410">
    <property type="entry name" value="von Willebrand factor, type A domain"/>
    <property type="match status" value="2"/>
</dbReference>
<evidence type="ECO:0000313" key="5">
    <source>
        <dbReference type="Ensembl" id="ENSEBUP00000004040.1"/>
    </source>
</evidence>
<keyword evidence="3" id="KW-0732">Signal</keyword>
<dbReference type="InterPro" id="IPR056861">
    <property type="entry name" value="HMCN1-like_VWA"/>
</dbReference>
<feature type="domain" description="VWFA" evidence="4">
    <location>
        <begin position="1048"/>
        <end position="1240"/>
    </location>
</feature>
<dbReference type="Pfam" id="PF25107">
    <property type="entry name" value="VWA7_N"/>
    <property type="match status" value="2"/>
</dbReference>
<dbReference type="InterPro" id="IPR052577">
    <property type="entry name" value="VWA7"/>
</dbReference>
<name>A0A8C4NBE1_EPTBU</name>
<protein>
    <recommendedName>
        <fullName evidence="4">VWFA domain-containing protein</fullName>
    </recommendedName>
</protein>
<dbReference type="InterPro" id="IPR056862">
    <property type="entry name" value="VWA7_N"/>
</dbReference>
<evidence type="ECO:0000256" key="1">
    <source>
        <dbReference type="ARBA" id="ARBA00004613"/>
    </source>
</evidence>
<dbReference type="PANTHER" id="PTHR14905:SF21">
    <property type="entry name" value="VWFA DOMAIN-CONTAINING PROTEIN"/>
    <property type="match status" value="1"/>
</dbReference>
<feature type="domain" description="VWFA" evidence="4">
    <location>
        <begin position="107"/>
        <end position="299"/>
    </location>
</feature>
<dbReference type="InterPro" id="IPR002035">
    <property type="entry name" value="VWF_A"/>
</dbReference>
<proteinExistence type="predicted"/>
<dbReference type="PROSITE" id="PS50234">
    <property type="entry name" value="VWFA"/>
    <property type="match status" value="2"/>
</dbReference>
<dbReference type="Ensembl" id="ENSEBUT00000004489.1">
    <property type="protein sequence ID" value="ENSEBUP00000004074.1"/>
    <property type="gene ID" value="ENSEBUG00000002887.1"/>
</dbReference>
<dbReference type="GeneTree" id="ENSGT00390000011517"/>
<evidence type="ECO:0000256" key="2">
    <source>
        <dbReference type="ARBA" id="ARBA00022525"/>
    </source>
</evidence>
<sequence length="1371" mass="151640">MYTCQDNLIEKRLLTSGYRKVGLCMNKPQGKCNHGGINDKWQDKAPAGGINKETNDALVSPHYMWHEAAGQQAVLATRDFFISNNGGLLESVGETVFRNLFSLNGFSLTFVIDVSGSMGDDIKAVKKTCFEILDRFRNSQDAPFNYVLVPFNDPATGPVMETRDVSVLKAEIEKLSANGGGDCPEMALTGLELALKNSLPRSEIFLFTDASAKDEAEKRDSVKTLTEQTKSKIRSYLTGTCGRRRKRDNNEYAQEQSNGSNVRVRRSTYSDIFRELSELSGGSYVMTTKGELTKILKDVELTMNSAPVTVLQQHVTSGQLFVPIDQSLLDFAISVKSASSFTLSLLEPNASPVTHGEKIVDTPTYKVLLIRSPFPQGNWSLIMEGTAPRDVIVTGKSIQDFSYQIMHDKNGFILPIQGRPVADKEYTLQVKPSGVNRNFSIDEVLILNAQGGVVQRFSAQPLNGSLSGATSVRARFTKLEPMMVGMCGTAAGTEKYCRLQTELVFIEKIRLSRIRGETTMMKPGESINVSIVLSNDGTYDDFFIDVNDQLNLLTTYSPRKISLKQGHNITIVSTFSAPAEFKNRTSSLVRVVVKTPRQGTSETYNYLTFAVTTIPQNALIVDTEPPIVNFTGSPANCTKEYQHGENCSTYPWELQFKAQDEQSKANLIVTVTHGNQVVVDTWQEGDVMVGKYSSSCCFPYVELKIYDMYGNTQDISLDNSKERTPTLHPIMFLLLGFTSLMVPPCAPFYPNRESLGGMEAQFTDEEITEQGVLRAVAIFMERHPLPSHSPFTPGQLENLSPLTPASLFQAYYRGPVSAERFSQAIQEIVIGNNFIEQQYEDSEEYFFYCDSFQKANQVIITKRASIIHDFNNNPNNTGAMNNARLEIGGILHIIQKFYSNSNWLEMGQTEPYAGLGIEDVTFFPIVPPAQMTCVPCPREKGMYTCQHNLVEKNLLTSGYRKVGLCINKPQGKCNHGGINDKWQDKAPAGGINKETNDALVSPHYMWHEAAGQQAVLATRDFFISNNGGLLASVGETVFRNLFSLNGYTLTFVIDVSGSMGDDIASVKETCFKILDIYKNSQDAPFNYILVPFNDPAVGPVMETRNVNVLKAKIEELRANGGGDCPELALTGLELALKNSLPRSRIIFFSDASAKDGEEKRDSVVTLIEETKSSIHVYLTGTCVMRTRSNINKYAQEQSNGSNVRVRRSTYSDIFRELSELSGGSYVMTTKGELTKILKDVELTMNSAPVTVLQQHVTSGQLFVPIDQSLLDFAISVKSASSFTLSLLKPNGSTVTDAENIVDTPTYKVLLIHNPSPQGNWSIVTEGTAPCDVIVTGKSIQDFSYQIMHNKNGFILPIQGRPVAGQNFSLIL</sequence>
<evidence type="ECO:0000256" key="3">
    <source>
        <dbReference type="ARBA" id="ARBA00022729"/>
    </source>
</evidence>
<keyword evidence="6" id="KW-1185">Reference proteome</keyword>
<keyword evidence="2" id="KW-0964">Secreted</keyword>
<dbReference type="Pfam" id="PF25106">
    <property type="entry name" value="VWA_4"/>
    <property type="match status" value="2"/>
</dbReference>
<evidence type="ECO:0000313" key="6">
    <source>
        <dbReference type="Proteomes" id="UP000694388"/>
    </source>
</evidence>
<dbReference type="Proteomes" id="UP000694388">
    <property type="component" value="Unplaced"/>
</dbReference>
<dbReference type="SUPFAM" id="SSF53300">
    <property type="entry name" value="vWA-like"/>
    <property type="match status" value="2"/>
</dbReference>
<organism evidence="5 6">
    <name type="scientific">Eptatretus burgeri</name>
    <name type="common">Inshore hagfish</name>
    <dbReference type="NCBI Taxonomy" id="7764"/>
    <lineage>
        <taxon>Eukaryota</taxon>
        <taxon>Metazoa</taxon>
        <taxon>Chordata</taxon>
        <taxon>Craniata</taxon>
        <taxon>Vertebrata</taxon>
        <taxon>Cyclostomata</taxon>
        <taxon>Myxini</taxon>
        <taxon>Myxiniformes</taxon>
        <taxon>Myxinidae</taxon>
        <taxon>Eptatretinae</taxon>
        <taxon>Eptatretus</taxon>
    </lineage>
</organism>
<dbReference type="OMA" id="GMGKCSH"/>